<keyword evidence="2" id="KW-0812">Transmembrane</keyword>
<gene>
    <name evidence="3" type="ORF">FMEXI_13207</name>
</gene>
<proteinExistence type="predicted"/>
<evidence type="ECO:0000313" key="3">
    <source>
        <dbReference type="EMBL" id="KAF5530967.1"/>
    </source>
</evidence>
<evidence type="ECO:0000313" key="4">
    <source>
        <dbReference type="Proteomes" id="UP000522262"/>
    </source>
</evidence>
<dbReference type="Proteomes" id="UP000522262">
    <property type="component" value="Unassembled WGS sequence"/>
</dbReference>
<keyword evidence="2" id="KW-1133">Transmembrane helix</keyword>
<accession>A0A8H5I7H0</accession>
<dbReference type="AlphaFoldDB" id="A0A8H5I7H0"/>
<feature type="transmembrane region" description="Helical" evidence="2">
    <location>
        <begin position="59"/>
        <end position="80"/>
    </location>
</feature>
<feature type="transmembrane region" description="Helical" evidence="2">
    <location>
        <begin position="110"/>
        <end position="133"/>
    </location>
</feature>
<sequence length="497" mass="56204">MDLGAPSAYEPYSNRLDPHDEVDDDYAAKAFLAVSDQHVLLRRRRARNKRRGAFDTVRLCLRILILLLDLSILSLLIHGVNTWEKTYNSVDRNEERWGTQRASVNMFSTWLMLAIAVFASFVQIIALATHLSLPQSLRDGWVHTVAVLASSGTVIAAWVIATIYFIVDKELLQGDWDLWSWSCQNRSGHSSGPWVTLCIEMQPTASNFTLVVGGDPAAPAPRTATLRQQDQQNLMSTSKATETPEKVPDLPPSFQETMASSPPIFQTQFACMTFNMFDRIRLINFTESEVSAIKEVVAARWSPGLSHVQPYGESMEFRLRGRPWLHRCDGNDDSRRLMLRTLEKLFDMGWMLQGAMEITLKSESKDSLIFRKQDPIPPPCDWICISFDNSDKLKIVDSPPKDLTDAILQTFGRDVRRKEITSDRAKIHLANTPWNPSGTDTVQTRIILLKLIETLERCGFTIYATIGSKGEDEEGAQDLLVCQRVKGWIPGAPIWHR</sequence>
<dbReference type="PANTHER" id="PTHR38696:SF1">
    <property type="entry name" value="MEDIATOR OF RNA POLYMERASE II TRANSCRIPTION SUBUNIT 13"/>
    <property type="match status" value="1"/>
</dbReference>
<feature type="region of interest" description="Disordered" evidence="1">
    <location>
        <begin position="226"/>
        <end position="249"/>
    </location>
</feature>
<name>A0A8H5I7H0_9HYPO</name>
<comment type="caution">
    <text evidence="3">The sequence shown here is derived from an EMBL/GenBank/DDBJ whole genome shotgun (WGS) entry which is preliminary data.</text>
</comment>
<evidence type="ECO:0000256" key="2">
    <source>
        <dbReference type="SAM" id="Phobius"/>
    </source>
</evidence>
<protein>
    <submittedName>
        <fullName evidence="3">Uncharacterized protein</fullName>
    </submittedName>
</protein>
<dbReference type="EMBL" id="JAAOAM010000441">
    <property type="protein sequence ID" value="KAF5530967.1"/>
    <property type="molecule type" value="Genomic_DNA"/>
</dbReference>
<feature type="compositionally biased region" description="Polar residues" evidence="1">
    <location>
        <begin position="226"/>
        <end position="241"/>
    </location>
</feature>
<reference evidence="3 4" key="1">
    <citation type="submission" date="2020-05" db="EMBL/GenBank/DDBJ databases">
        <title>Identification and distribution of gene clusters putatively required for synthesis of sphingolipid metabolism inhibitors in phylogenetically diverse species of the filamentous fungus Fusarium.</title>
        <authorList>
            <person name="Kim H.-S."/>
            <person name="Busman M."/>
            <person name="Brown D.W."/>
            <person name="Divon H."/>
            <person name="Uhlig S."/>
            <person name="Proctor R.H."/>
        </authorList>
    </citation>
    <scope>NUCLEOTIDE SEQUENCE [LARGE SCALE GENOMIC DNA]</scope>
    <source>
        <strain evidence="3 4">NRRL 53147</strain>
    </source>
</reference>
<dbReference type="PANTHER" id="PTHR38696">
    <property type="entry name" value="MEDIATOR OF RNA POLYMERASE II TRANSCRIPTION SUBUNIT 13"/>
    <property type="match status" value="1"/>
</dbReference>
<feature type="transmembrane region" description="Helical" evidence="2">
    <location>
        <begin position="145"/>
        <end position="167"/>
    </location>
</feature>
<keyword evidence="2" id="KW-0472">Membrane</keyword>
<keyword evidence="4" id="KW-1185">Reference proteome</keyword>
<organism evidence="3 4">
    <name type="scientific">Fusarium mexicanum</name>
    <dbReference type="NCBI Taxonomy" id="751941"/>
    <lineage>
        <taxon>Eukaryota</taxon>
        <taxon>Fungi</taxon>
        <taxon>Dikarya</taxon>
        <taxon>Ascomycota</taxon>
        <taxon>Pezizomycotina</taxon>
        <taxon>Sordariomycetes</taxon>
        <taxon>Hypocreomycetidae</taxon>
        <taxon>Hypocreales</taxon>
        <taxon>Nectriaceae</taxon>
        <taxon>Fusarium</taxon>
        <taxon>Fusarium fujikuroi species complex</taxon>
    </lineage>
</organism>
<evidence type="ECO:0000256" key="1">
    <source>
        <dbReference type="SAM" id="MobiDB-lite"/>
    </source>
</evidence>